<dbReference type="PANTHER" id="PTHR42924">
    <property type="entry name" value="EXONUCLEASE"/>
    <property type="match status" value="1"/>
</dbReference>
<dbReference type="EMBL" id="JAHQCS010000107">
    <property type="protein sequence ID" value="MBU9712696.1"/>
    <property type="molecule type" value="Genomic_DNA"/>
</dbReference>
<evidence type="ECO:0000256" key="1">
    <source>
        <dbReference type="SAM" id="Phobius"/>
    </source>
</evidence>
<keyword evidence="1" id="KW-0812">Transmembrane</keyword>
<dbReference type="Proteomes" id="UP000784880">
    <property type="component" value="Unassembled WGS sequence"/>
</dbReference>
<keyword evidence="1" id="KW-1133">Transmembrane helix</keyword>
<dbReference type="RefSeq" id="WP_217066871.1">
    <property type="nucleotide sequence ID" value="NZ_JAHQCS010000107.1"/>
</dbReference>
<accession>A0ABS6JG73</accession>
<feature type="transmembrane region" description="Helical" evidence="1">
    <location>
        <begin position="43"/>
        <end position="62"/>
    </location>
</feature>
<sequence length="584" mass="64674">MTRFRSDQLLGKIMPRKRNAFPAYSPVSKSMGKHPYKKGRWGVLRNYFIVLALIGIIGYALISPTATTYQPEASLLCTPGGDTIEYHGTLSKDVEKTYEVLPFEVAPETTRIEVTYDYGNEGFIPGTPFTNTTVDLGLWDQNGYDTSEGFRGWSGSRMRTVFVQQDEAERGYLPGVIEPGTWHVELGYAAVAPTGGWWELSITCSNPEVGEPFQAEAVDPTHIANSEPGWYHGDFHMHSYHSHPDALEYEGFVEFAREQGLDILFMTDYVSSSHWGELGPVQQANPDLLIWPGREIITYYGHANALGETWDYIEYRHGFNNVTLGDIQRETKARDVLFQVNHPTTFAGSVFNNFCRGCGFTLEDDIDWAQVDTIEVVTGPAIFHPSDHLSLGNPFVTSAIEMWEELLNQGYRITAVGGSDDKLSGRGSSPYGGYAPHGEPAVAVYATELSRAAVTRGIKDGKAYIRTLGVHESPTVELEVTGDRIETGTGKTEVAAMGTFGDTFLSNQVEATVKIANGSGQTLHLIQNGVSVQEVEITSDQFHFTWLADRGEAKEGPLGTWWRFDIENNDGRTIIANPFYLVGE</sequence>
<comment type="caution">
    <text evidence="2">The sequence shown here is derived from an EMBL/GenBank/DDBJ whole genome shotgun (WGS) entry which is preliminary data.</text>
</comment>
<keyword evidence="1" id="KW-0472">Membrane</keyword>
<name>A0ABS6JG73_9BACI</name>
<gene>
    <name evidence="2" type="ORF">KS419_13175</name>
</gene>
<protein>
    <submittedName>
        <fullName evidence="2">CehA/McbA family metallohydrolase</fullName>
    </submittedName>
</protein>
<reference evidence="2 3" key="1">
    <citation type="submission" date="2021-06" db="EMBL/GenBank/DDBJ databases">
        <title>Bacillus sp. RD4P76, an endophyte from a halophyte.</title>
        <authorList>
            <person name="Sun J.-Q."/>
        </authorList>
    </citation>
    <scope>NUCLEOTIDE SEQUENCE [LARGE SCALE GENOMIC DNA]</scope>
    <source>
        <strain evidence="2 3">CGMCC 1.15917</strain>
    </source>
</reference>
<proteinExistence type="predicted"/>
<dbReference type="InterPro" id="IPR052018">
    <property type="entry name" value="PHP_domain"/>
</dbReference>
<dbReference type="NCBIfam" id="NF038032">
    <property type="entry name" value="CehA_McbA_metalo"/>
    <property type="match status" value="1"/>
</dbReference>
<organism evidence="2 3">
    <name type="scientific">Evansella tamaricis</name>
    <dbReference type="NCBI Taxonomy" id="2069301"/>
    <lineage>
        <taxon>Bacteria</taxon>
        <taxon>Bacillati</taxon>
        <taxon>Bacillota</taxon>
        <taxon>Bacilli</taxon>
        <taxon>Bacillales</taxon>
        <taxon>Bacillaceae</taxon>
        <taxon>Evansella</taxon>
    </lineage>
</organism>
<dbReference type="PANTHER" id="PTHR42924:SF3">
    <property type="entry name" value="POLYMERASE_HISTIDINOL PHOSPHATASE N-TERMINAL DOMAIN-CONTAINING PROTEIN"/>
    <property type="match status" value="1"/>
</dbReference>
<keyword evidence="3" id="KW-1185">Reference proteome</keyword>
<evidence type="ECO:0000313" key="3">
    <source>
        <dbReference type="Proteomes" id="UP000784880"/>
    </source>
</evidence>
<evidence type="ECO:0000313" key="2">
    <source>
        <dbReference type="EMBL" id="MBU9712696.1"/>
    </source>
</evidence>